<gene>
    <name evidence="1" type="ORF">BpHYR1_008426</name>
</gene>
<comment type="caution">
    <text evidence="1">The sequence shown here is derived from an EMBL/GenBank/DDBJ whole genome shotgun (WGS) entry which is preliminary data.</text>
</comment>
<evidence type="ECO:0000313" key="1">
    <source>
        <dbReference type="EMBL" id="RNA33043.1"/>
    </source>
</evidence>
<dbReference type="AlphaFoldDB" id="A0A3M7SB59"/>
<proteinExistence type="predicted"/>
<sequence>MKTQSLQYAHCLKRSCPKMANKIRPRINHQDQIDFILNKLVGTFLMYHYTILPQDPCFIFSPLLDLPRH</sequence>
<name>A0A3M7SB59_BRAPC</name>
<keyword evidence="2" id="KW-1185">Reference proteome</keyword>
<dbReference type="Proteomes" id="UP000276133">
    <property type="component" value="Unassembled WGS sequence"/>
</dbReference>
<reference evidence="1 2" key="1">
    <citation type="journal article" date="2018" name="Sci. Rep.">
        <title>Genomic signatures of local adaptation to the degree of environmental predictability in rotifers.</title>
        <authorList>
            <person name="Franch-Gras L."/>
            <person name="Hahn C."/>
            <person name="Garcia-Roger E.M."/>
            <person name="Carmona M.J."/>
            <person name="Serra M."/>
            <person name="Gomez A."/>
        </authorList>
    </citation>
    <scope>NUCLEOTIDE SEQUENCE [LARGE SCALE GENOMIC DNA]</scope>
    <source>
        <strain evidence="1">HYR1</strain>
    </source>
</reference>
<evidence type="ECO:0000313" key="2">
    <source>
        <dbReference type="Proteomes" id="UP000276133"/>
    </source>
</evidence>
<dbReference type="EMBL" id="REGN01001707">
    <property type="protein sequence ID" value="RNA33043.1"/>
    <property type="molecule type" value="Genomic_DNA"/>
</dbReference>
<accession>A0A3M7SB59</accession>
<organism evidence="1 2">
    <name type="scientific">Brachionus plicatilis</name>
    <name type="common">Marine rotifer</name>
    <name type="synonym">Brachionus muelleri</name>
    <dbReference type="NCBI Taxonomy" id="10195"/>
    <lineage>
        <taxon>Eukaryota</taxon>
        <taxon>Metazoa</taxon>
        <taxon>Spiralia</taxon>
        <taxon>Gnathifera</taxon>
        <taxon>Rotifera</taxon>
        <taxon>Eurotatoria</taxon>
        <taxon>Monogononta</taxon>
        <taxon>Pseudotrocha</taxon>
        <taxon>Ploima</taxon>
        <taxon>Brachionidae</taxon>
        <taxon>Brachionus</taxon>
    </lineage>
</organism>
<protein>
    <submittedName>
        <fullName evidence="1">Uncharacterized protein</fullName>
    </submittedName>
</protein>